<dbReference type="InterPro" id="IPR012337">
    <property type="entry name" value="RNaseH-like_sf"/>
</dbReference>
<evidence type="ECO:0000313" key="4">
    <source>
        <dbReference type="Proteomes" id="UP000481153"/>
    </source>
</evidence>
<evidence type="ECO:0000259" key="2">
    <source>
        <dbReference type="SMART" id="SM00474"/>
    </source>
</evidence>
<gene>
    <name evidence="3" type="ORF">Ae201684_015937</name>
</gene>
<dbReference type="Pfam" id="PF08907">
    <property type="entry name" value="DUF1853"/>
    <property type="match status" value="1"/>
</dbReference>
<dbReference type="InterPro" id="IPR036397">
    <property type="entry name" value="RNaseH_sf"/>
</dbReference>
<sequence>MRIKAVADLEWVLASPQLISTQLDVLPASISEPILEDRKTQAWLDELNADPTPLHAFIAERTEDNKPIALGVYFASLVEFWLRHCPAWHVERFSSSDLQASQLKYLFRTTIPNTLTPMNMHWEATVKFFLFCGSQDEAKLDDFVHLGVTATGDSLTKRIRKSQRKLELSRQGRSWLASHFEWAEDATEIASHMLLCGYLLYPLADNRTTQAKYSFYVPEINPNHLQGWWTLDFETDISRASSPNSYFAILPKQFWLTKVTGIITSHGNIVIPGDAGLNLPPIQVTDRDTMFAACRDHFASYEMAKPLMVAELQQAGDGKFIEVSRGAIVNPTLWQPTQRFSNLLNKSSRKSQKESKNGMQSLGAPQSPGRSTFVDFEVALSPCELVEKLREILKKKQLGYTALKKSLEGFLEKRDSTVYVVQVLLALLDFASTDMKDTFRLGQLVLDSYSPKSEESSVIMDEHTIARMEAGPDNWWALRFQIKALSKLFPKRIAPSWAQEKAEVALWHMLSFNKRWNATAVDVCENYSVPRSEVDAHRVLQILASNRDYDNAEIFVVAQMSAYGNERSSLAHTFIHNPSTPARASRRVANLVVPLSSNILFNLEGQPKSKTKLKSFTDIEDQRRRLHNIKCVEVTSVHVVDTKEGVEKMLSFAQSLSQGGRHVVGMDCEWRPTSFSQQDGRQVDVLQLAFAGGVIFVLDCAALADEHMEQVVALVLNAKNIILSGFSVAGDVQRLRAAYPSLGCLTNCVEVRRAAVARVGSVVQTWGLAALASTYLGIEIAKDQQVSDWAHRPLSSEQVAYAALDAHCARLLFLFFVLDLVESVEPLSDEAQHVWTPWLMRERNCKCRRIFDFSHSSQVSS</sequence>
<proteinExistence type="predicted"/>
<dbReference type="InterPro" id="IPR015003">
    <property type="entry name" value="DUF1853"/>
</dbReference>
<dbReference type="GO" id="GO:0003676">
    <property type="term" value="F:nucleic acid binding"/>
    <property type="evidence" value="ECO:0007669"/>
    <property type="project" value="InterPro"/>
</dbReference>
<dbReference type="Gene3D" id="3.30.420.10">
    <property type="entry name" value="Ribonuclease H-like superfamily/Ribonuclease H"/>
    <property type="match status" value="1"/>
</dbReference>
<comment type="caution">
    <text evidence="3">The sequence shown here is derived from an EMBL/GenBank/DDBJ whole genome shotgun (WGS) entry which is preliminary data.</text>
</comment>
<keyword evidence="4" id="KW-1185">Reference proteome</keyword>
<dbReference type="InterPro" id="IPR002562">
    <property type="entry name" value="3'-5'_exonuclease_dom"/>
</dbReference>
<dbReference type="VEuPathDB" id="FungiDB:AeMF1_017468"/>
<organism evidence="3 4">
    <name type="scientific">Aphanomyces euteiches</name>
    <dbReference type="NCBI Taxonomy" id="100861"/>
    <lineage>
        <taxon>Eukaryota</taxon>
        <taxon>Sar</taxon>
        <taxon>Stramenopiles</taxon>
        <taxon>Oomycota</taxon>
        <taxon>Saprolegniomycetes</taxon>
        <taxon>Saprolegniales</taxon>
        <taxon>Verrucalvaceae</taxon>
        <taxon>Aphanomyces</taxon>
    </lineage>
</organism>
<protein>
    <recommendedName>
        <fullName evidence="2">3'-5' exonuclease domain-containing protein</fullName>
    </recommendedName>
</protein>
<dbReference type="Proteomes" id="UP000481153">
    <property type="component" value="Unassembled WGS sequence"/>
</dbReference>
<dbReference type="PANTHER" id="PTHR47765">
    <property type="entry name" value="3'-5' EXONUCLEASE DOMAIN-CONTAINING PROTEIN"/>
    <property type="match status" value="1"/>
</dbReference>
<dbReference type="SMART" id="SM00474">
    <property type="entry name" value="35EXOc"/>
    <property type="match status" value="1"/>
</dbReference>
<dbReference type="InterPro" id="IPR052408">
    <property type="entry name" value="Exonuclease_MUT-7-like"/>
</dbReference>
<dbReference type="PANTHER" id="PTHR47765:SF2">
    <property type="entry name" value="EXONUCLEASE MUT-7 HOMOLOG"/>
    <property type="match status" value="1"/>
</dbReference>
<name>A0A6G0WE17_9STRA</name>
<evidence type="ECO:0000256" key="1">
    <source>
        <dbReference type="SAM" id="MobiDB-lite"/>
    </source>
</evidence>
<accession>A0A6G0WE17</accession>
<feature type="compositionally biased region" description="Polar residues" evidence="1">
    <location>
        <begin position="357"/>
        <end position="368"/>
    </location>
</feature>
<dbReference type="EMBL" id="VJMJ01000237">
    <property type="protein sequence ID" value="KAF0725604.1"/>
    <property type="molecule type" value="Genomic_DNA"/>
</dbReference>
<feature type="region of interest" description="Disordered" evidence="1">
    <location>
        <begin position="345"/>
        <end position="368"/>
    </location>
</feature>
<dbReference type="GO" id="GO:0008408">
    <property type="term" value="F:3'-5' exonuclease activity"/>
    <property type="evidence" value="ECO:0007669"/>
    <property type="project" value="InterPro"/>
</dbReference>
<reference evidence="3 4" key="1">
    <citation type="submission" date="2019-07" db="EMBL/GenBank/DDBJ databases">
        <title>Genomics analysis of Aphanomyces spp. identifies a new class of oomycete effector associated with host adaptation.</title>
        <authorList>
            <person name="Gaulin E."/>
        </authorList>
    </citation>
    <scope>NUCLEOTIDE SEQUENCE [LARGE SCALE GENOMIC DNA]</scope>
    <source>
        <strain evidence="3 4">ATCC 201684</strain>
    </source>
</reference>
<evidence type="ECO:0000313" key="3">
    <source>
        <dbReference type="EMBL" id="KAF0725604.1"/>
    </source>
</evidence>
<dbReference type="Pfam" id="PF01612">
    <property type="entry name" value="DNA_pol_A_exo1"/>
    <property type="match status" value="1"/>
</dbReference>
<dbReference type="GO" id="GO:0006139">
    <property type="term" value="P:nucleobase-containing compound metabolic process"/>
    <property type="evidence" value="ECO:0007669"/>
    <property type="project" value="InterPro"/>
</dbReference>
<dbReference type="AlphaFoldDB" id="A0A6G0WE17"/>
<dbReference type="SUPFAM" id="SSF53098">
    <property type="entry name" value="Ribonuclease H-like"/>
    <property type="match status" value="1"/>
</dbReference>
<feature type="domain" description="3'-5' exonuclease" evidence="2">
    <location>
        <begin position="637"/>
        <end position="821"/>
    </location>
</feature>